<proteinExistence type="predicted"/>
<feature type="transmembrane region" description="Helical" evidence="2">
    <location>
        <begin position="36"/>
        <end position="53"/>
    </location>
</feature>
<dbReference type="EMBL" id="KQ988543">
    <property type="protein sequence ID" value="KZV55457.1"/>
    <property type="molecule type" value="Genomic_DNA"/>
</dbReference>
<organism evidence="3 4">
    <name type="scientific">Dorcoceras hygrometricum</name>
    <dbReference type="NCBI Taxonomy" id="472368"/>
    <lineage>
        <taxon>Eukaryota</taxon>
        <taxon>Viridiplantae</taxon>
        <taxon>Streptophyta</taxon>
        <taxon>Embryophyta</taxon>
        <taxon>Tracheophyta</taxon>
        <taxon>Spermatophyta</taxon>
        <taxon>Magnoliopsida</taxon>
        <taxon>eudicotyledons</taxon>
        <taxon>Gunneridae</taxon>
        <taxon>Pentapetalae</taxon>
        <taxon>asterids</taxon>
        <taxon>lamiids</taxon>
        <taxon>Lamiales</taxon>
        <taxon>Gesneriaceae</taxon>
        <taxon>Didymocarpoideae</taxon>
        <taxon>Trichosporeae</taxon>
        <taxon>Loxocarpinae</taxon>
        <taxon>Dorcoceras</taxon>
    </lineage>
</organism>
<gene>
    <name evidence="3" type="ORF">F511_32004</name>
</gene>
<name>A0A2Z7DEE1_9LAMI</name>
<dbReference type="AlphaFoldDB" id="A0A2Z7DEE1"/>
<feature type="region of interest" description="Disordered" evidence="1">
    <location>
        <begin position="57"/>
        <end position="77"/>
    </location>
</feature>
<evidence type="ECO:0000313" key="4">
    <source>
        <dbReference type="Proteomes" id="UP000250235"/>
    </source>
</evidence>
<sequence>MWKPLEVSIHAHCKTANPLPTPPTIYHKVIMAPNMMLLRVLAFLILSSFSFALRGSSRRRQEEISGPPSKNRAFQEGRHYRSSCLRYNHFSWQGTLKVHKRSTSGTERSMVEAHAANMNPAT</sequence>
<keyword evidence="4" id="KW-1185">Reference proteome</keyword>
<accession>A0A2Z7DEE1</accession>
<evidence type="ECO:0000313" key="3">
    <source>
        <dbReference type="EMBL" id="KZV55457.1"/>
    </source>
</evidence>
<keyword evidence="2" id="KW-0472">Membrane</keyword>
<reference evidence="3 4" key="1">
    <citation type="journal article" date="2015" name="Proc. Natl. Acad. Sci. U.S.A.">
        <title>The resurrection genome of Boea hygrometrica: A blueprint for survival of dehydration.</title>
        <authorList>
            <person name="Xiao L."/>
            <person name="Yang G."/>
            <person name="Zhang L."/>
            <person name="Yang X."/>
            <person name="Zhao S."/>
            <person name="Ji Z."/>
            <person name="Zhou Q."/>
            <person name="Hu M."/>
            <person name="Wang Y."/>
            <person name="Chen M."/>
            <person name="Xu Y."/>
            <person name="Jin H."/>
            <person name="Xiao X."/>
            <person name="Hu G."/>
            <person name="Bao F."/>
            <person name="Hu Y."/>
            <person name="Wan P."/>
            <person name="Li L."/>
            <person name="Deng X."/>
            <person name="Kuang T."/>
            <person name="Xiang C."/>
            <person name="Zhu J.K."/>
            <person name="Oliver M.J."/>
            <person name="He Y."/>
        </authorList>
    </citation>
    <scope>NUCLEOTIDE SEQUENCE [LARGE SCALE GENOMIC DNA]</scope>
    <source>
        <strain evidence="4">cv. XS01</strain>
    </source>
</reference>
<keyword evidence="2" id="KW-1133">Transmembrane helix</keyword>
<evidence type="ECO:0000256" key="1">
    <source>
        <dbReference type="SAM" id="MobiDB-lite"/>
    </source>
</evidence>
<keyword evidence="2" id="KW-0812">Transmembrane</keyword>
<protein>
    <submittedName>
        <fullName evidence="3">Autophagy protein 5-like</fullName>
    </submittedName>
</protein>
<evidence type="ECO:0000256" key="2">
    <source>
        <dbReference type="SAM" id="Phobius"/>
    </source>
</evidence>
<dbReference type="Proteomes" id="UP000250235">
    <property type="component" value="Unassembled WGS sequence"/>
</dbReference>